<keyword evidence="3" id="KW-0963">Cytoplasm</keyword>
<dbReference type="STRING" id="1209072.GCA_000766945_03222"/>
<evidence type="ECO:0000256" key="2">
    <source>
        <dbReference type="ARBA" id="ARBA00010736"/>
    </source>
</evidence>
<evidence type="ECO:0000256" key="1">
    <source>
        <dbReference type="ARBA" id="ARBA00004496"/>
    </source>
</evidence>
<dbReference type="GO" id="GO:0005737">
    <property type="term" value="C:cytoplasm"/>
    <property type="evidence" value="ECO:0007669"/>
    <property type="project" value="UniProtKB-SubCell"/>
</dbReference>
<dbReference type="GO" id="GO:0009401">
    <property type="term" value="P:phosphoenolpyruvate-dependent sugar phosphotransferase system"/>
    <property type="evidence" value="ECO:0007669"/>
    <property type="project" value="UniProtKB-KW"/>
</dbReference>
<evidence type="ECO:0000259" key="5">
    <source>
        <dbReference type="PROSITE" id="PS51350"/>
    </source>
</evidence>
<keyword evidence="7" id="KW-1185">Reference proteome</keyword>
<dbReference type="InterPro" id="IPR000032">
    <property type="entry name" value="HPr-like"/>
</dbReference>
<gene>
    <name evidence="6" type="ORF">CBP51_04715</name>
</gene>
<dbReference type="Proteomes" id="UP000216101">
    <property type="component" value="Unassembled WGS sequence"/>
</dbReference>
<dbReference type="EMBL" id="NHNI01000001">
    <property type="protein sequence ID" value="OZY86333.1"/>
    <property type="molecule type" value="Genomic_DNA"/>
</dbReference>
<proteinExistence type="inferred from homology"/>
<comment type="similarity">
    <text evidence="2">Belongs to the HPr family.</text>
</comment>
<sequence>MPIETLDIINKRGLHARAAAKFATLANQFQASVQARVGEGLWADAKSVMSLMLLAASCGSRLEVSTEGADADAAMNAIKTLIADRFDEGE</sequence>
<dbReference type="RefSeq" id="WP_078043665.1">
    <property type="nucleotide sequence ID" value="NZ_NHNI01000001.1"/>
</dbReference>
<evidence type="ECO:0000256" key="3">
    <source>
        <dbReference type="ARBA" id="ARBA00022490"/>
    </source>
</evidence>
<dbReference type="SUPFAM" id="SSF55594">
    <property type="entry name" value="HPr-like"/>
    <property type="match status" value="1"/>
</dbReference>
<dbReference type="InterPro" id="IPR050399">
    <property type="entry name" value="HPr"/>
</dbReference>
<keyword evidence="4" id="KW-0598">Phosphotransferase system</keyword>
<comment type="caution">
    <text evidence="6">The sequence shown here is derived from an EMBL/GenBank/DDBJ whole genome shotgun (WGS) entry which is preliminary data.</text>
</comment>
<dbReference type="Pfam" id="PF00381">
    <property type="entry name" value="PTS-HPr"/>
    <property type="match status" value="1"/>
</dbReference>
<evidence type="ECO:0000313" key="6">
    <source>
        <dbReference type="EMBL" id="OZY86333.1"/>
    </source>
</evidence>
<dbReference type="InterPro" id="IPR035895">
    <property type="entry name" value="HPr-like_sf"/>
</dbReference>
<evidence type="ECO:0000313" key="7">
    <source>
        <dbReference type="Proteomes" id="UP000216101"/>
    </source>
</evidence>
<protein>
    <submittedName>
        <fullName evidence="6">Phosphocarrier protein HPr</fullName>
    </submittedName>
</protein>
<dbReference type="PANTHER" id="PTHR33705:SF2">
    <property type="entry name" value="PHOSPHOCARRIER PROTEIN NPR"/>
    <property type="match status" value="1"/>
</dbReference>
<dbReference type="PRINTS" id="PR00107">
    <property type="entry name" value="PHOSPHOCPHPR"/>
</dbReference>
<comment type="subcellular location">
    <subcellularLocation>
        <location evidence="1">Cytoplasm</location>
    </subcellularLocation>
</comment>
<name>A0A266Q8W0_9GAMM</name>
<dbReference type="PROSITE" id="PS00369">
    <property type="entry name" value="PTS_HPR_HIS"/>
    <property type="match status" value="1"/>
</dbReference>
<feature type="domain" description="HPr" evidence="5">
    <location>
        <begin position="1"/>
        <end position="89"/>
    </location>
</feature>
<dbReference type="NCBIfam" id="TIGR01003">
    <property type="entry name" value="PTS_HPr_family"/>
    <property type="match status" value="1"/>
</dbReference>
<dbReference type="PROSITE" id="PS51350">
    <property type="entry name" value="PTS_HPR_DOM"/>
    <property type="match status" value="1"/>
</dbReference>
<dbReference type="InterPro" id="IPR001020">
    <property type="entry name" value="PTS_HPr_His_P_site"/>
</dbReference>
<organism evidence="6 7">
    <name type="scientific">Cellvibrio mixtus</name>
    <dbReference type="NCBI Taxonomy" id="39650"/>
    <lineage>
        <taxon>Bacteria</taxon>
        <taxon>Pseudomonadati</taxon>
        <taxon>Pseudomonadota</taxon>
        <taxon>Gammaproteobacteria</taxon>
        <taxon>Cellvibrionales</taxon>
        <taxon>Cellvibrionaceae</taxon>
        <taxon>Cellvibrio</taxon>
    </lineage>
</organism>
<evidence type="ECO:0000256" key="4">
    <source>
        <dbReference type="ARBA" id="ARBA00022683"/>
    </source>
</evidence>
<dbReference type="AlphaFoldDB" id="A0A266Q8W0"/>
<dbReference type="PANTHER" id="PTHR33705">
    <property type="entry name" value="PHOSPHOCARRIER PROTEIN HPR"/>
    <property type="match status" value="1"/>
</dbReference>
<reference evidence="7" key="1">
    <citation type="submission" date="2017-05" db="EMBL/GenBank/DDBJ databases">
        <authorList>
            <person name="Barney B.M."/>
        </authorList>
    </citation>
    <scope>NUCLEOTIDE SEQUENCE [LARGE SCALE GENOMIC DNA]</scope>
    <source>
        <strain evidence="7">PSBB022</strain>
    </source>
</reference>
<accession>A0A266Q8W0</accession>
<dbReference type="Gene3D" id="3.30.1340.10">
    <property type="entry name" value="HPr-like"/>
    <property type="match status" value="1"/>
</dbReference>